<gene>
    <name evidence="2" type="ordered locus">COPRO5265_1558</name>
</gene>
<evidence type="ECO:0000313" key="3">
    <source>
        <dbReference type="Proteomes" id="UP000001732"/>
    </source>
</evidence>
<dbReference type="KEGG" id="cpo:COPRO5265_1558"/>
<feature type="region of interest" description="Disordered" evidence="1">
    <location>
        <begin position="62"/>
        <end position="89"/>
    </location>
</feature>
<dbReference type="RefSeq" id="WP_012543466.1">
    <property type="nucleotide sequence ID" value="NC_011295.1"/>
</dbReference>
<feature type="compositionally biased region" description="Polar residues" evidence="1">
    <location>
        <begin position="66"/>
        <end position="83"/>
    </location>
</feature>
<organism evidence="2 3">
    <name type="scientific">Coprothermobacter proteolyticus (strain ATCC 35245 / DSM 5265 / OCM 4 / BT)</name>
    <dbReference type="NCBI Taxonomy" id="309798"/>
    <lineage>
        <taxon>Bacteria</taxon>
        <taxon>Pseudomonadati</taxon>
        <taxon>Coprothermobacterota</taxon>
        <taxon>Coprothermobacteria</taxon>
        <taxon>Coprothermobacterales</taxon>
        <taxon>Coprothermobacteraceae</taxon>
        <taxon>Coprothermobacter</taxon>
    </lineage>
</organism>
<evidence type="ECO:0000256" key="1">
    <source>
        <dbReference type="SAM" id="MobiDB-lite"/>
    </source>
</evidence>
<sequence length="180" mass="21230">MFDGEGDPDYKGSLEELEQNLLLQQLDEIIEAFESKEGVREGGNNEKRTTWNFQSFHKTNRVDGAQTRQKSRLGSSNVQIQKTSQKHEGAYGSETYKIGRRNSRDEEFAENEWDYLMNPRWYFGDKKPRKWGDDKILRARLLLSDYRNGVVSDYIPLEAEYELCDILNELYEDEDPEENW</sequence>
<proteinExistence type="predicted"/>
<dbReference type="EMBL" id="CP001145">
    <property type="protein sequence ID" value="ACI16814.1"/>
    <property type="molecule type" value="Genomic_DNA"/>
</dbReference>
<dbReference type="OrthoDB" id="9973281at2"/>
<dbReference type="STRING" id="309798.COPRO5265_1558"/>
<keyword evidence="3" id="KW-1185">Reference proteome</keyword>
<reference evidence="3" key="1">
    <citation type="submission" date="2008-08" db="EMBL/GenBank/DDBJ databases">
        <title>The complete genome sequence of Coprothermobacter proteolyticus strain ATCC 5245 / DSM 5265 / BT.</title>
        <authorList>
            <person name="Dodson R.J."/>
            <person name="Durkin A.S."/>
            <person name="Wu M."/>
            <person name="Eisen J."/>
            <person name="Sutton G."/>
        </authorList>
    </citation>
    <scope>NUCLEOTIDE SEQUENCE [LARGE SCALE GENOMIC DNA]</scope>
    <source>
        <strain evidence="3">ATCC 35245 / DSM 5265 / OCM 4 / BT</strain>
    </source>
</reference>
<dbReference type="HOGENOM" id="CLU_1493803_0_0_9"/>
<name>B5Y6D6_COPPD</name>
<dbReference type="Proteomes" id="UP000001732">
    <property type="component" value="Chromosome"/>
</dbReference>
<reference evidence="2 3" key="2">
    <citation type="journal article" date="2014" name="Genome Announc.">
        <title>Complete Genome Sequence of Coprothermobacter proteolyticus DSM 5265.</title>
        <authorList>
            <person name="Alexiev A."/>
            <person name="Coil D.A."/>
            <person name="Badger J.H."/>
            <person name="Enticknap J."/>
            <person name="Ward N."/>
            <person name="Robb F.T."/>
            <person name="Eisen J.A."/>
        </authorList>
    </citation>
    <scope>NUCLEOTIDE SEQUENCE [LARGE SCALE GENOMIC DNA]</scope>
    <source>
        <strain evidence="3">ATCC 35245 / DSM 5265 / OCM 4 / BT</strain>
    </source>
</reference>
<dbReference type="AlphaFoldDB" id="B5Y6D6"/>
<protein>
    <submittedName>
        <fullName evidence="2">Uncharacterized protein</fullName>
    </submittedName>
</protein>
<accession>B5Y6D6</accession>
<evidence type="ECO:0000313" key="2">
    <source>
        <dbReference type="EMBL" id="ACI16814.1"/>
    </source>
</evidence>